<dbReference type="EMBL" id="CP134145">
    <property type="protein sequence ID" value="WNC74058.1"/>
    <property type="molecule type" value="Genomic_DNA"/>
</dbReference>
<keyword evidence="3" id="KW-1185">Reference proteome</keyword>
<sequence>MQPMFNQMAEQMPTIQTQLVDNASKLKALRQSAGLETVDTESANVDPFAQPLPEVSPDTTVQDEAWNSLEVEGAESGFRNPNGNKADKRKREVRQMLESDERFNGRVSDMQRIAEAVAKEVMLGNIDIEDAESVMMQEAEALFDHQSKAKKGVK</sequence>
<dbReference type="RefSeq" id="WP_348393167.1">
    <property type="nucleotide sequence ID" value="NZ_CP134145.1"/>
</dbReference>
<protein>
    <submittedName>
        <fullName evidence="2">Uncharacterized protein</fullName>
    </submittedName>
</protein>
<proteinExistence type="predicted"/>
<organism evidence="2 3">
    <name type="scientific">Thalassotalea psychrophila</name>
    <dbReference type="NCBI Taxonomy" id="3065647"/>
    <lineage>
        <taxon>Bacteria</taxon>
        <taxon>Pseudomonadati</taxon>
        <taxon>Pseudomonadota</taxon>
        <taxon>Gammaproteobacteria</taxon>
        <taxon>Alteromonadales</taxon>
        <taxon>Colwelliaceae</taxon>
        <taxon>Thalassotalea</taxon>
    </lineage>
</organism>
<name>A0ABY9TZM9_9GAMM</name>
<dbReference type="Proteomes" id="UP001258994">
    <property type="component" value="Chromosome"/>
</dbReference>
<gene>
    <name evidence="2" type="ORF">RGQ13_08700</name>
</gene>
<evidence type="ECO:0000256" key="1">
    <source>
        <dbReference type="SAM" id="MobiDB-lite"/>
    </source>
</evidence>
<accession>A0ABY9TZM9</accession>
<feature type="region of interest" description="Disordered" evidence="1">
    <location>
        <begin position="36"/>
        <end position="58"/>
    </location>
</feature>
<evidence type="ECO:0000313" key="3">
    <source>
        <dbReference type="Proteomes" id="UP001258994"/>
    </source>
</evidence>
<reference evidence="3" key="1">
    <citation type="submission" date="2023-09" db="EMBL/GenBank/DDBJ databases">
        <authorList>
            <person name="Li S."/>
            <person name="Li X."/>
            <person name="Zhang C."/>
            <person name="Zhao Z."/>
        </authorList>
    </citation>
    <scope>NUCLEOTIDE SEQUENCE [LARGE SCALE GENOMIC DNA]</scope>
    <source>
        <strain evidence="3">SQ149</strain>
    </source>
</reference>
<evidence type="ECO:0000313" key="2">
    <source>
        <dbReference type="EMBL" id="WNC74058.1"/>
    </source>
</evidence>